<dbReference type="AlphaFoldDB" id="A0AAD1Z993"/>
<dbReference type="Gene3D" id="3.40.50.12660">
    <property type="match status" value="1"/>
</dbReference>
<sequence>MLDAKHPEAAILVSTKLESSEVVEHLSTQEKAKNLIPRPFFLKWNKAKNLRMTSTQSTSDLYRLFQHPDNVLTPREIRNGNGRPENEMQLLRVQQMVPHNAYTFQCAICLTVILVQPNNHLGQAHDSICHSASRMKNLLNRASSNINTMAASVNSCAFLGRQGVTIVRPLSQGTKLPAFIDACHSGTVDLPFLYRMNRSVLSFRDWINPNWPFARILHF</sequence>
<organism evidence="1 2">
    <name type="scientific">Fraxinus pennsylvanica</name>
    <dbReference type="NCBI Taxonomy" id="56036"/>
    <lineage>
        <taxon>Eukaryota</taxon>
        <taxon>Viridiplantae</taxon>
        <taxon>Streptophyta</taxon>
        <taxon>Embryophyta</taxon>
        <taxon>Tracheophyta</taxon>
        <taxon>Spermatophyta</taxon>
        <taxon>Magnoliopsida</taxon>
        <taxon>eudicotyledons</taxon>
        <taxon>Gunneridae</taxon>
        <taxon>Pentapetalae</taxon>
        <taxon>asterids</taxon>
        <taxon>lamiids</taxon>
        <taxon>Lamiales</taxon>
        <taxon>Oleaceae</taxon>
        <taxon>Oleeae</taxon>
        <taxon>Fraxinus</taxon>
    </lineage>
</organism>
<proteinExistence type="predicted"/>
<dbReference type="EMBL" id="OU503042">
    <property type="protein sequence ID" value="CAI9765368.1"/>
    <property type="molecule type" value="Genomic_DNA"/>
</dbReference>
<evidence type="ECO:0000313" key="2">
    <source>
        <dbReference type="Proteomes" id="UP000834106"/>
    </source>
</evidence>
<evidence type="ECO:0000313" key="1">
    <source>
        <dbReference type="EMBL" id="CAI9765368.1"/>
    </source>
</evidence>
<gene>
    <name evidence="1" type="ORF">FPE_LOCUS12798</name>
</gene>
<keyword evidence="2" id="KW-1185">Reference proteome</keyword>
<name>A0AAD1Z993_9LAMI</name>
<dbReference type="Proteomes" id="UP000834106">
    <property type="component" value="Chromosome 7"/>
</dbReference>
<protein>
    <submittedName>
        <fullName evidence="1">Uncharacterized protein</fullName>
    </submittedName>
</protein>
<reference evidence="1" key="1">
    <citation type="submission" date="2023-05" db="EMBL/GenBank/DDBJ databases">
        <authorList>
            <person name="Huff M."/>
        </authorList>
    </citation>
    <scope>NUCLEOTIDE SEQUENCE</scope>
</reference>
<accession>A0AAD1Z993</accession>